<keyword evidence="2" id="KW-1185">Reference proteome</keyword>
<name>A0A2R5EWQ1_9BACL</name>
<dbReference type="GO" id="GO:0016787">
    <property type="term" value="F:hydrolase activity"/>
    <property type="evidence" value="ECO:0007669"/>
    <property type="project" value="UniProtKB-ARBA"/>
</dbReference>
<dbReference type="InterPro" id="IPR017850">
    <property type="entry name" value="Alkaline_phosphatase_core_sf"/>
</dbReference>
<evidence type="ECO:0000313" key="1">
    <source>
        <dbReference type="EMBL" id="GBG08223.1"/>
    </source>
</evidence>
<dbReference type="Gene3D" id="3.40.720.10">
    <property type="entry name" value="Alkaline Phosphatase, subunit A"/>
    <property type="match status" value="1"/>
</dbReference>
<dbReference type="SUPFAM" id="SSF53649">
    <property type="entry name" value="Alkaline phosphatase-like"/>
    <property type="match status" value="1"/>
</dbReference>
<gene>
    <name evidence="1" type="ORF">PAT3040_02795</name>
</gene>
<dbReference type="EMBL" id="BDQX01000159">
    <property type="protein sequence ID" value="GBG08223.1"/>
    <property type="molecule type" value="Genomic_DNA"/>
</dbReference>
<dbReference type="PANTHER" id="PTHR10151:SF120">
    <property type="entry name" value="BIS(5'-ADENOSYL)-TRIPHOSPHATASE"/>
    <property type="match status" value="1"/>
</dbReference>
<dbReference type="Pfam" id="PF01663">
    <property type="entry name" value="Phosphodiest"/>
    <property type="match status" value="1"/>
</dbReference>
<comment type="caution">
    <text evidence="1">The sequence shown here is derived from an EMBL/GenBank/DDBJ whole genome shotgun (WGS) entry which is preliminary data.</text>
</comment>
<dbReference type="Proteomes" id="UP000245202">
    <property type="component" value="Unassembled WGS sequence"/>
</dbReference>
<dbReference type="AlphaFoldDB" id="A0A2R5EWQ1"/>
<evidence type="ECO:0008006" key="3">
    <source>
        <dbReference type="Google" id="ProtNLM"/>
    </source>
</evidence>
<accession>A0A2R5EWQ1</accession>
<protein>
    <recommendedName>
        <fullName evidence="3">Alkaline phosphatase family protein</fullName>
    </recommendedName>
</protein>
<evidence type="ECO:0000313" key="2">
    <source>
        <dbReference type="Proteomes" id="UP000245202"/>
    </source>
</evidence>
<dbReference type="InterPro" id="IPR002591">
    <property type="entry name" value="Phosphodiest/P_Trfase"/>
</dbReference>
<dbReference type="PANTHER" id="PTHR10151">
    <property type="entry name" value="ECTONUCLEOTIDE PYROPHOSPHATASE/PHOSPHODIESTERASE"/>
    <property type="match status" value="1"/>
</dbReference>
<organism evidence="1 2">
    <name type="scientific">Paenibacillus agaridevorans</name>
    <dbReference type="NCBI Taxonomy" id="171404"/>
    <lineage>
        <taxon>Bacteria</taxon>
        <taxon>Bacillati</taxon>
        <taxon>Bacillota</taxon>
        <taxon>Bacilli</taxon>
        <taxon>Bacillales</taxon>
        <taxon>Paenibacillaceae</taxon>
        <taxon>Paenibacillus</taxon>
    </lineage>
</organism>
<sequence length="366" mass="40753">MDRETKRMVEHYGEKAGGKEETVTGTTLYDAVKAVGGTTAAICWPKTRGAENIDYNIPEFYEQEAFETHCTPSLWKELRDAGLPVGSYGAWSKDFARGPMQDWLSTEAAKYMLRHKQPNLLLLHYLLPDSLQHQYGACSPELAWAAGYIDERIGDLLKTLKELGLEENTELFIMSDHGLSNAIRGVYPNVLFKRNGWFHPEHPELSQVRAVSNGGSAYVYVMEEDAAERSALMDKVLILLKQTEGIARIIIAGDMSRWGLPEEGECDRYRPDFVLEAKNDSFFNMGYEADSVIIVREKPVGMHGYFVDHPSSEAFFLAAGPSVRKGGKLPSISALDIAPTIAGLFGAALPETDGILLSELWRKVRS</sequence>
<proteinExistence type="predicted"/>
<reference evidence="1 2" key="1">
    <citation type="submission" date="2017-08" db="EMBL/GenBank/DDBJ databases">
        <title>Substantial Increase in Enzyme Production by Combined Drug-Resistance Mutations in Paenibacillus agaridevorans.</title>
        <authorList>
            <person name="Tanaka Y."/>
            <person name="Funane K."/>
            <person name="Hosaka T."/>
            <person name="Shiwa Y."/>
            <person name="Fujita N."/>
            <person name="Miyazaki T."/>
            <person name="Yoshikawa H."/>
            <person name="Murakami K."/>
            <person name="Kasahara K."/>
            <person name="Inaoka T."/>
            <person name="Hiraga Y."/>
            <person name="Ochi K."/>
        </authorList>
    </citation>
    <scope>NUCLEOTIDE SEQUENCE [LARGE SCALE GENOMIC DNA]</scope>
    <source>
        <strain evidence="1 2">T-3040</strain>
    </source>
</reference>